<protein>
    <submittedName>
        <fullName evidence="1">Uncharacterized protein</fullName>
    </submittedName>
</protein>
<name>A0A803QLI1_CANSA</name>
<dbReference type="EnsemblPlants" id="evm.model.10.1972">
    <property type="protein sequence ID" value="cds.evm.model.10.1972"/>
    <property type="gene ID" value="evm.TU.10.1972"/>
</dbReference>
<evidence type="ECO:0000313" key="2">
    <source>
        <dbReference type="Proteomes" id="UP000596661"/>
    </source>
</evidence>
<dbReference type="AlphaFoldDB" id="A0A803QLI1"/>
<reference evidence="1" key="1">
    <citation type="submission" date="2021-03" db="UniProtKB">
        <authorList>
            <consortium name="EnsemblPlants"/>
        </authorList>
    </citation>
    <scope>IDENTIFICATION</scope>
</reference>
<organism evidence="1 2">
    <name type="scientific">Cannabis sativa</name>
    <name type="common">Hemp</name>
    <name type="synonym">Marijuana</name>
    <dbReference type="NCBI Taxonomy" id="3483"/>
    <lineage>
        <taxon>Eukaryota</taxon>
        <taxon>Viridiplantae</taxon>
        <taxon>Streptophyta</taxon>
        <taxon>Embryophyta</taxon>
        <taxon>Tracheophyta</taxon>
        <taxon>Spermatophyta</taxon>
        <taxon>Magnoliopsida</taxon>
        <taxon>eudicotyledons</taxon>
        <taxon>Gunneridae</taxon>
        <taxon>Pentapetalae</taxon>
        <taxon>rosids</taxon>
        <taxon>fabids</taxon>
        <taxon>Rosales</taxon>
        <taxon>Cannabaceae</taxon>
        <taxon>Cannabis</taxon>
    </lineage>
</organism>
<sequence>MASNNINNNTMEYNYNKNDDELSKEVDEVTEIDVALLRDLLDDLEKDDQISMNKNTNSTIDDCSIESIVIDIEQSTSTHDDEVVANDNHVFDLHEQLLHHDEYLFDFKWMENKIEQSVSDVAVSDWFAADNSVVGIMEGTFDEYSYSSNSNYNSIGDYINPSLYHETPYSCCLWEGDST</sequence>
<evidence type="ECO:0000313" key="1">
    <source>
        <dbReference type="EnsemblPlants" id="cds.evm.model.10.1972"/>
    </source>
</evidence>
<proteinExistence type="predicted"/>
<keyword evidence="2" id="KW-1185">Reference proteome</keyword>
<dbReference type="EMBL" id="UZAU01000821">
    <property type="status" value="NOT_ANNOTATED_CDS"/>
    <property type="molecule type" value="Genomic_DNA"/>
</dbReference>
<dbReference type="Proteomes" id="UP000596661">
    <property type="component" value="Unassembled WGS sequence"/>
</dbReference>
<accession>A0A803QLI1</accession>
<dbReference type="Gramene" id="evm.model.10.1972">
    <property type="protein sequence ID" value="cds.evm.model.10.1972"/>
    <property type="gene ID" value="evm.TU.10.1972"/>
</dbReference>